<proteinExistence type="predicted"/>
<accession>A0ABU6Y0G9</accession>
<evidence type="ECO:0000313" key="2">
    <source>
        <dbReference type="Proteomes" id="UP001341840"/>
    </source>
</evidence>
<dbReference type="Proteomes" id="UP001341840">
    <property type="component" value="Unassembled WGS sequence"/>
</dbReference>
<name>A0ABU6Y0G9_9FABA</name>
<dbReference type="EMBL" id="JASCZI010217200">
    <property type="protein sequence ID" value="MED6202844.1"/>
    <property type="molecule type" value="Genomic_DNA"/>
</dbReference>
<keyword evidence="2" id="KW-1185">Reference proteome</keyword>
<reference evidence="1 2" key="1">
    <citation type="journal article" date="2023" name="Plants (Basel)">
        <title>Bridging the Gap: Combining Genomics and Transcriptomics Approaches to Understand Stylosanthes scabra, an Orphan Legume from the Brazilian Caatinga.</title>
        <authorList>
            <person name="Ferreira-Neto J.R.C."/>
            <person name="da Silva M.D."/>
            <person name="Binneck E."/>
            <person name="de Melo N.F."/>
            <person name="da Silva R.H."/>
            <person name="de Melo A.L.T.M."/>
            <person name="Pandolfi V."/>
            <person name="Bustamante F.O."/>
            <person name="Brasileiro-Vidal A.C."/>
            <person name="Benko-Iseppon A.M."/>
        </authorList>
    </citation>
    <scope>NUCLEOTIDE SEQUENCE [LARGE SCALE GENOMIC DNA]</scope>
    <source>
        <tissue evidence="1">Leaves</tissue>
    </source>
</reference>
<organism evidence="1 2">
    <name type="scientific">Stylosanthes scabra</name>
    <dbReference type="NCBI Taxonomy" id="79078"/>
    <lineage>
        <taxon>Eukaryota</taxon>
        <taxon>Viridiplantae</taxon>
        <taxon>Streptophyta</taxon>
        <taxon>Embryophyta</taxon>
        <taxon>Tracheophyta</taxon>
        <taxon>Spermatophyta</taxon>
        <taxon>Magnoliopsida</taxon>
        <taxon>eudicotyledons</taxon>
        <taxon>Gunneridae</taxon>
        <taxon>Pentapetalae</taxon>
        <taxon>rosids</taxon>
        <taxon>fabids</taxon>
        <taxon>Fabales</taxon>
        <taxon>Fabaceae</taxon>
        <taxon>Papilionoideae</taxon>
        <taxon>50 kb inversion clade</taxon>
        <taxon>dalbergioids sensu lato</taxon>
        <taxon>Dalbergieae</taxon>
        <taxon>Pterocarpus clade</taxon>
        <taxon>Stylosanthes</taxon>
    </lineage>
</organism>
<sequence length="140" mass="16245">MPVGYKKGQLIILDSKSLLQANAYMLNNCEEMESYRSEHGEQLKKDKRKRKWNEVKDQSEDFLEWFTGRAMEEDVPGWLQVLSKGPNKVVKTFSAYLVNGKVFIASRNLDIVMMTHSKRFLEKSNPVEFVALVDQSQKLL</sequence>
<gene>
    <name evidence="1" type="ORF">PIB30_109672</name>
</gene>
<evidence type="ECO:0000313" key="1">
    <source>
        <dbReference type="EMBL" id="MED6202844.1"/>
    </source>
</evidence>
<protein>
    <submittedName>
        <fullName evidence="1">Uncharacterized protein</fullName>
    </submittedName>
</protein>
<dbReference type="PANTHER" id="PTHR48451:SF1">
    <property type="entry name" value="DUF4218 DOMAIN-CONTAINING PROTEIN"/>
    <property type="match status" value="1"/>
</dbReference>
<comment type="caution">
    <text evidence="1">The sequence shown here is derived from an EMBL/GenBank/DDBJ whole genome shotgun (WGS) entry which is preliminary data.</text>
</comment>
<dbReference type="PANTHER" id="PTHR48451">
    <property type="entry name" value="DUF4218 DOMAIN-CONTAINING PROTEIN"/>
    <property type="match status" value="1"/>
</dbReference>